<dbReference type="CDD" id="cd19500">
    <property type="entry name" value="RecA-like_Lon"/>
    <property type="match status" value="1"/>
</dbReference>
<keyword evidence="6 15" id="KW-0720">Serine protease</keyword>
<dbReference type="InterPro" id="IPR003111">
    <property type="entry name" value="Lon_prtase_N"/>
</dbReference>
<dbReference type="SUPFAM" id="SSF88697">
    <property type="entry name" value="PUA domain-like"/>
    <property type="match status" value="1"/>
</dbReference>
<evidence type="ECO:0000256" key="13">
    <source>
        <dbReference type="ARBA" id="ARBA00071934"/>
    </source>
</evidence>
<dbReference type="PROSITE" id="PS51787">
    <property type="entry name" value="LON_N"/>
    <property type="match status" value="1"/>
</dbReference>
<keyword evidence="5 15" id="KW-0378">Hydrolase</keyword>
<comment type="catalytic activity">
    <reaction evidence="10 15 16 19">
        <text>Hydrolysis of proteins in presence of ATP.</text>
        <dbReference type="EC" id="3.4.21.53"/>
    </reaction>
</comment>
<evidence type="ECO:0000256" key="9">
    <source>
        <dbReference type="ARBA" id="ARBA00026070"/>
    </source>
</evidence>
<dbReference type="GO" id="GO:0005737">
    <property type="term" value="C:cytoplasm"/>
    <property type="evidence" value="ECO:0007669"/>
    <property type="project" value="UniProtKB-SubCell"/>
</dbReference>
<dbReference type="Pfam" id="PF22667">
    <property type="entry name" value="Lon_lid"/>
    <property type="match status" value="1"/>
</dbReference>
<evidence type="ECO:0000313" key="24">
    <source>
        <dbReference type="Proteomes" id="UP000014983"/>
    </source>
</evidence>
<dbReference type="SMART" id="SM00382">
    <property type="entry name" value="AAA"/>
    <property type="match status" value="1"/>
</dbReference>
<dbReference type="InterPro" id="IPR015947">
    <property type="entry name" value="PUA-like_sf"/>
</dbReference>
<dbReference type="Proteomes" id="UP000014983">
    <property type="component" value="Chromosome"/>
</dbReference>
<dbReference type="GO" id="GO:0034605">
    <property type="term" value="P:cellular response to heat"/>
    <property type="evidence" value="ECO:0007669"/>
    <property type="project" value="UniProtKB-UniRule"/>
</dbReference>
<dbReference type="eggNOG" id="COG0466">
    <property type="taxonomic scope" value="Bacteria"/>
</dbReference>
<dbReference type="SUPFAM" id="SSF54211">
    <property type="entry name" value="Ribosomal protein S5 domain 2-like"/>
    <property type="match status" value="1"/>
</dbReference>
<dbReference type="KEGG" id="sdi:SDIMI_v3c03150"/>
<dbReference type="InterPro" id="IPR027065">
    <property type="entry name" value="Lon_Prtase"/>
</dbReference>
<dbReference type="InterPro" id="IPR020568">
    <property type="entry name" value="Ribosomal_Su5_D2-typ_SF"/>
</dbReference>
<evidence type="ECO:0000256" key="6">
    <source>
        <dbReference type="ARBA" id="ARBA00022825"/>
    </source>
</evidence>
<feature type="binding site" evidence="15 18">
    <location>
        <begin position="351"/>
        <end position="358"/>
    </location>
    <ligand>
        <name>ATP</name>
        <dbReference type="ChEBI" id="CHEBI:30616"/>
    </ligand>
</feature>
<dbReference type="Gene3D" id="3.30.230.10">
    <property type="match status" value="1"/>
</dbReference>
<gene>
    <name evidence="23" type="primary">lonA</name>
    <name evidence="15" type="synonym">lon</name>
    <name evidence="23" type="ORF">SDIMI_v3c03150</name>
</gene>
<dbReference type="Pfam" id="PF00004">
    <property type="entry name" value="AAA"/>
    <property type="match status" value="1"/>
</dbReference>
<evidence type="ECO:0000256" key="12">
    <source>
        <dbReference type="ARBA" id="ARBA00066743"/>
    </source>
</evidence>
<evidence type="ECO:0000256" key="1">
    <source>
        <dbReference type="ARBA" id="ARBA00004496"/>
    </source>
</evidence>
<dbReference type="Pfam" id="PF05362">
    <property type="entry name" value="Lon_C"/>
    <property type="match status" value="1"/>
</dbReference>
<evidence type="ECO:0000256" key="8">
    <source>
        <dbReference type="ARBA" id="ARBA00023016"/>
    </source>
</evidence>
<evidence type="ECO:0000256" key="17">
    <source>
        <dbReference type="PIRSR" id="PIRSR001174-1"/>
    </source>
</evidence>
<evidence type="ECO:0000313" key="23">
    <source>
        <dbReference type="EMBL" id="AGR42019.1"/>
    </source>
</evidence>
<evidence type="ECO:0000256" key="2">
    <source>
        <dbReference type="ARBA" id="ARBA00022490"/>
    </source>
</evidence>
<evidence type="ECO:0000256" key="4">
    <source>
        <dbReference type="ARBA" id="ARBA00022741"/>
    </source>
</evidence>
<dbReference type="Pfam" id="PF02190">
    <property type="entry name" value="LON_substr_bdg"/>
    <property type="match status" value="1"/>
</dbReference>
<dbReference type="SUPFAM" id="SSF52540">
    <property type="entry name" value="P-loop containing nucleoside triphosphate hydrolases"/>
    <property type="match status" value="1"/>
</dbReference>
<protein>
    <recommendedName>
        <fullName evidence="13 15">Lon protease</fullName>
        <ecNumber evidence="12 15">3.4.21.53</ecNumber>
    </recommendedName>
    <alternativeName>
        <fullName evidence="14 15">ATP-dependent protease La</fullName>
    </alternativeName>
</protein>
<evidence type="ECO:0000256" key="14">
    <source>
        <dbReference type="ARBA" id="ARBA00082722"/>
    </source>
</evidence>
<dbReference type="NCBIfam" id="TIGR00763">
    <property type="entry name" value="lon"/>
    <property type="match status" value="1"/>
</dbReference>
<dbReference type="InterPro" id="IPR027417">
    <property type="entry name" value="P-loop_NTPase"/>
</dbReference>
<dbReference type="Gene3D" id="3.40.50.300">
    <property type="entry name" value="P-loop containing nucleotide triphosphate hydrolases"/>
    <property type="match status" value="1"/>
</dbReference>
<evidence type="ECO:0000256" key="18">
    <source>
        <dbReference type="PIRSR" id="PIRSR001174-2"/>
    </source>
</evidence>
<dbReference type="Gene3D" id="1.20.5.5270">
    <property type="match status" value="1"/>
</dbReference>
<proteinExistence type="evidence at transcript level"/>
<evidence type="ECO:0000256" key="11">
    <source>
        <dbReference type="ARBA" id="ARBA00053875"/>
    </source>
</evidence>
<dbReference type="InterPro" id="IPR046336">
    <property type="entry name" value="Lon_prtase_N_sf"/>
</dbReference>
<dbReference type="HAMAP" id="MF_01973">
    <property type="entry name" value="lon_bact"/>
    <property type="match status" value="1"/>
</dbReference>
<dbReference type="Gene3D" id="1.20.58.1480">
    <property type="match status" value="1"/>
</dbReference>
<dbReference type="GO" id="GO:0005524">
    <property type="term" value="F:ATP binding"/>
    <property type="evidence" value="ECO:0007669"/>
    <property type="project" value="UniProtKB-UniRule"/>
</dbReference>
<keyword evidence="7 15" id="KW-0067">ATP-binding</keyword>
<evidence type="ECO:0000259" key="21">
    <source>
        <dbReference type="PROSITE" id="PS51786"/>
    </source>
</evidence>
<sequence>MNKKLPMLITRGSYIYPTFDQVLEIGRDKTTLAVKEAVEKYEGKILMVSQKKPLEDNPKIEDLYTFGVLAEVKIKKEWKDGTLTVNIKSISRAELKDIELNEFYIANYEVKDSLRSSEKEALDKITKYIKAMISSQDEFPSEVEEIIKSAPSDVDSNFIVDSAANLMPFMPIDKKQAMLEELDPVKRIEIINDFLDEKRQSADIESSISKKIKSRVDEQQREFYLREKLKAIKEELGDMDGEGDDLAKYKKRLETEPFPENIKKRILSEIDKCEGMPAASSEANITRTYIDWMMQTPWWQQTEEKTDLKFAKEILDKHHYGLEKVKERIIEYLAVKQNTNKVKGQIITLVGPPGVGKTSLAKSIAESMGREFVKMALGGVKDESEIRGHRKTYIGAMPGRVIQGMKKAGVKNPVFLLDEIDKMASDYRGDPASAMLEVLDPEQNSKFSDHYLEEEYDLSDVVFIATANYPENIPEALYDRMEIIELSSYTEIEKMKIAEEYLIPKVLDDHAVSKEQVIFTKEAINEIIKHYTREAGVRQLERWIASIVRKFVVRMLNKEMETLTVTSNVVNEFLKKRIFEHTEKENEAQVGVVTGLAYTQFGGDILPIEVNHFPGKGGLVLTGKLGDVMKESATIAYDFVKSNYKTFGIPKEVFNENDIHIHVPEGAVPKDGPSAGVTITTAIVSALTNKPVPKEIGMTGEITLRGLVFPIGGLREKSISAHRSGLKKILIPFKNQKDIEDIPEEVRKELEVVPVQQYSEVYENVFGIKLNDLIRELPISNSTNEENKKTH</sequence>
<keyword evidence="3 15" id="KW-0645">Protease</keyword>
<dbReference type="PIRSF" id="PIRSF001174">
    <property type="entry name" value="Lon_proteas"/>
    <property type="match status" value="1"/>
</dbReference>
<dbReference type="FunCoup" id="S5LW39">
    <property type="interactions" value="214"/>
</dbReference>
<dbReference type="FunFam" id="3.40.50.300:FF:000021">
    <property type="entry name" value="Lon protease homolog"/>
    <property type="match status" value="1"/>
</dbReference>
<dbReference type="InterPro" id="IPR008268">
    <property type="entry name" value="Peptidase_S16_AS"/>
</dbReference>
<dbReference type="GO" id="GO:0043565">
    <property type="term" value="F:sequence-specific DNA binding"/>
    <property type="evidence" value="ECO:0007669"/>
    <property type="project" value="UniProtKB-UniRule"/>
</dbReference>
<dbReference type="EMBL" id="CP005076">
    <property type="protein sequence ID" value="AGR42019.1"/>
    <property type="molecule type" value="Genomic_DNA"/>
</dbReference>
<keyword evidence="4 15" id="KW-0547">Nucleotide-binding</keyword>
<feature type="active site" evidence="15 17">
    <location>
        <position position="674"/>
    </location>
</feature>
<dbReference type="PRINTS" id="PR00830">
    <property type="entry name" value="ENDOLAPTASE"/>
</dbReference>
<evidence type="ECO:0000256" key="10">
    <source>
        <dbReference type="ARBA" id="ARBA00050665"/>
    </source>
</evidence>
<dbReference type="InterPro" id="IPR003959">
    <property type="entry name" value="ATPase_AAA_core"/>
</dbReference>
<dbReference type="AlphaFoldDB" id="S5LW39"/>
<dbReference type="PROSITE" id="PS01046">
    <property type="entry name" value="LON_SER"/>
    <property type="match status" value="1"/>
</dbReference>
<dbReference type="InterPro" id="IPR054594">
    <property type="entry name" value="Lon_lid"/>
</dbReference>
<dbReference type="HOGENOM" id="CLU_004109_4_3_14"/>
<dbReference type="GO" id="GO:0016887">
    <property type="term" value="F:ATP hydrolysis activity"/>
    <property type="evidence" value="ECO:0007669"/>
    <property type="project" value="UniProtKB-UniRule"/>
</dbReference>
<comment type="subcellular location">
    <subcellularLocation>
        <location evidence="1 15 16">Cytoplasm</location>
    </subcellularLocation>
</comment>
<dbReference type="InParanoid" id="S5LW39"/>
<dbReference type="GO" id="GO:0006515">
    <property type="term" value="P:protein quality control for misfolded or incompletely synthesized proteins"/>
    <property type="evidence" value="ECO:0007669"/>
    <property type="project" value="UniProtKB-UniRule"/>
</dbReference>
<dbReference type="GO" id="GO:0004176">
    <property type="term" value="F:ATP-dependent peptidase activity"/>
    <property type="evidence" value="ECO:0007669"/>
    <property type="project" value="UniProtKB-UniRule"/>
</dbReference>
<name>S5LW39_9MOLU</name>
<dbReference type="GO" id="GO:0004252">
    <property type="term" value="F:serine-type endopeptidase activity"/>
    <property type="evidence" value="ECO:0007669"/>
    <property type="project" value="UniProtKB-UniRule"/>
</dbReference>
<evidence type="ECO:0000256" key="15">
    <source>
        <dbReference type="HAMAP-Rule" id="MF_01973"/>
    </source>
</evidence>
<feature type="domain" description="Lon proteolytic" evidence="21">
    <location>
        <begin position="587"/>
        <end position="768"/>
    </location>
</feature>
<dbReference type="MEROPS" id="S16.001"/>
<dbReference type="OrthoDB" id="9803599at2"/>
<evidence type="ECO:0000256" key="7">
    <source>
        <dbReference type="ARBA" id="ARBA00022840"/>
    </source>
</evidence>
<keyword evidence="8 15" id="KW-0346">Stress response</keyword>
<dbReference type="InterPro" id="IPR004815">
    <property type="entry name" value="Lon_bac/euk-typ"/>
</dbReference>
<dbReference type="SMART" id="SM00464">
    <property type="entry name" value="LON"/>
    <property type="match status" value="1"/>
</dbReference>
<feature type="active site" evidence="15 17">
    <location>
        <position position="717"/>
    </location>
</feature>
<dbReference type="EC" id="3.4.21.53" evidence="12 15"/>
<keyword evidence="24" id="KW-1185">Reference proteome</keyword>
<dbReference type="Gene3D" id="2.30.130.40">
    <property type="entry name" value="LON domain-like"/>
    <property type="match status" value="1"/>
</dbReference>
<dbReference type="InterPro" id="IPR003593">
    <property type="entry name" value="AAA+_ATPase"/>
</dbReference>
<comment type="function">
    <text evidence="11 15">ATP-dependent serine protease that mediates the selective degradation of mutant and abnormal proteins as well as certain short-lived regulatory proteins. Required for cellular homeostasis and for survival from DNA damage and developmental changes induced by stress. Degrades polypeptides processively to yield small peptide fragments that are 5 to 10 amino acids long. Binds to DNA in a double-stranded, site-specific manner.</text>
</comment>
<dbReference type="InterPro" id="IPR027543">
    <property type="entry name" value="Lon_bac"/>
</dbReference>
<evidence type="ECO:0000259" key="22">
    <source>
        <dbReference type="PROSITE" id="PS51787"/>
    </source>
</evidence>
<dbReference type="PANTHER" id="PTHR10046">
    <property type="entry name" value="ATP DEPENDENT LON PROTEASE FAMILY MEMBER"/>
    <property type="match status" value="1"/>
</dbReference>
<comment type="similarity">
    <text evidence="15 16 19 20">Belongs to the peptidase S16 family.</text>
</comment>
<evidence type="ECO:0000256" key="16">
    <source>
        <dbReference type="PIRNR" id="PIRNR001174"/>
    </source>
</evidence>
<comment type="induction">
    <text evidence="15">By heat shock.</text>
</comment>
<comment type="subunit">
    <text evidence="9 15 16">Homohexamer. Organized in a ring with a central cavity.</text>
</comment>
<dbReference type="PROSITE" id="PS51786">
    <property type="entry name" value="LON_PROTEOLYTIC"/>
    <property type="match status" value="1"/>
</dbReference>
<dbReference type="STRING" id="1276221.SDIMI_v3c03150"/>
<dbReference type="InterPro" id="IPR008269">
    <property type="entry name" value="Lon_proteolytic"/>
</dbReference>
<keyword evidence="2 15" id="KW-0963">Cytoplasm</keyword>
<evidence type="ECO:0000256" key="19">
    <source>
        <dbReference type="PROSITE-ProRule" id="PRU01122"/>
    </source>
</evidence>
<dbReference type="Gene3D" id="1.10.8.60">
    <property type="match status" value="1"/>
</dbReference>
<dbReference type="RefSeq" id="WP_020836252.1">
    <property type="nucleotide sequence ID" value="NC_021833.1"/>
</dbReference>
<evidence type="ECO:0000256" key="20">
    <source>
        <dbReference type="RuleBase" id="RU000591"/>
    </source>
</evidence>
<feature type="domain" description="Lon N-terminal" evidence="22">
    <location>
        <begin position="5"/>
        <end position="199"/>
    </location>
</feature>
<evidence type="ECO:0000256" key="5">
    <source>
        <dbReference type="ARBA" id="ARBA00022801"/>
    </source>
</evidence>
<reference evidence="23 24" key="1">
    <citation type="journal article" date="2013" name="Genome Biol. Evol.">
        <title>Comparison of metabolic capacities and inference of gene content evolution in mosquito-associated Spiroplasma diminutum and S. taiwanense.</title>
        <authorList>
            <person name="Lo W.S."/>
            <person name="Ku C."/>
            <person name="Chen L.L."/>
            <person name="Chang T.H."/>
            <person name="Kuo C.H."/>
        </authorList>
    </citation>
    <scope>NUCLEOTIDE SEQUENCE [LARGE SCALE GENOMIC DNA]</scope>
    <source>
        <strain evidence="23">CUAS-1</strain>
    </source>
</reference>
<organism evidence="23 24">
    <name type="scientific">Spiroplasma diminutum CUAS-1</name>
    <dbReference type="NCBI Taxonomy" id="1276221"/>
    <lineage>
        <taxon>Bacteria</taxon>
        <taxon>Bacillati</taxon>
        <taxon>Mycoplasmatota</taxon>
        <taxon>Mollicutes</taxon>
        <taxon>Entomoplasmatales</taxon>
        <taxon>Spiroplasmataceae</taxon>
        <taxon>Spiroplasma</taxon>
    </lineage>
</organism>
<dbReference type="PATRIC" id="fig|1276221.3.peg.312"/>
<evidence type="ECO:0000256" key="3">
    <source>
        <dbReference type="ARBA" id="ARBA00022670"/>
    </source>
</evidence>
<accession>S5LW39</accession>
<dbReference type="InterPro" id="IPR014721">
    <property type="entry name" value="Ribsml_uS5_D2-typ_fold_subgr"/>
</dbReference>